<evidence type="ECO:0000256" key="2">
    <source>
        <dbReference type="ARBA" id="ARBA00007774"/>
    </source>
</evidence>
<sequence length="833" mass="95121">MKMTAQSAYISFKVSFSDEKFFVGGEVLLNGRTFCDIGQSSAIMADDPVRTLLQMNADQPEEDDSALALSDDEVGSDNEGQHRSLLDAITSLDKKSRIKGKVIQRSEPSLQVSPFDISSGDNGGSRVHLNELVGSLRNTNQFSKVKTQIRKMQGRQKVMEAPLVKPQAQRIERSLAYKATKKEVSRWTPIVRQNRQAAQLVFPLQQEPVSLPTTDSMVKTFKPSTDLEREIFEVLHGSKFAERRDHELTEAEEEALRAMSLDEALSRRKELQKMRALQSYHAAKCAREKKIKSKKYHRVKKRSRLHAEKLAIEELHKTNPELAQEEIRKAEKLHAEERASLRHKNTGKWARSKMVMAKFDEEARQAISEQLHKSRELTNQIRALQQDSSSEEDQEEEEEEEKEEEESEEAVAMETVADDDKNPWMKSALKVNSKSDQKTDLPVEEKEQIKTDEKEKQVEETSEKKVTEEQPQIDNKEEQEVVTVVSKKKRKRNKKKKGEGNEAEEKADWSEVLKGEKKTGKKRKRRGKKTEVEAKKSRPDVMERSTDEAGEVQDFDDDETMLEEGLERRKTLEEVEAAAKTPDTKTNSAQQLTADKATNPSLQKQRDIVKEVHINPDKFFTIKPSKLRSSAPTYLDVDDNIDMIDFDQQRENIEEAFANDDVVSEFVEEKRKAEEAGKPKDIDLFMPGWGNWGGVGVKANPKKRTRFIKRAPPPKPRQDWGLHHVIINEDKDEPMKTHQVRHLPKGFGSVAEFERSIRAPLGKDWNTPSAVAKLTEPKVVTRAGTIIEPISGEETFKKGTGKNMDLEGIDEDKEGGKKDRRNRGRRNNKNDKK</sequence>
<evidence type="ECO:0000313" key="6">
    <source>
        <dbReference type="EMBL" id="CAH1228072.1"/>
    </source>
</evidence>
<evidence type="ECO:0000256" key="1">
    <source>
        <dbReference type="ARBA" id="ARBA00004604"/>
    </source>
</evidence>
<evidence type="ECO:0000256" key="5">
    <source>
        <dbReference type="SAM" id="MobiDB-lite"/>
    </source>
</evidence>
<dbReference type="GO" id="GO:0006364">
    <property type="term" value="P:rRNA processing"/>
    <property type="evidence" value="ECO:0007669"/>
    <property type="project" value="InterPro"/>
</dbReference>
<proteinExistence type="inferred from homology"/>
<organism evidence="6 7">
    <name type="scientific">Branchiostoma lanceolatum</name>
    <name type="common">Common lancelet</name>
    <name type="synonym">Amphioxus lanceolatum</name>
    <dbReference type="NCBI Taxonomy" id="7740"/>
    <lineage>
        <taxon>Eukaryota</taxon>
        <taxon>Metazoa</taxon>
        <taxon>Chordata</taxon>
        <taxon>Cephalochordata</taxon>
        <taxon>Leptocardii</taxon>
        <taxon>Amphioxiformes</taxon>
        <taxon>Branchiostomatidae</taxon>
        <taxon>Branchiostoma</taxon>
    </lineage>
</organism>
<evidence type="ECO:0000256" key="3">
    <source>
        <dbReference type="ARBA" id="ARBA00022553"/>
    </source>
</evidence>
<feature type="compositionally biased region" description="Basic residues" evidence="5">
    <location>
        <begin position="818"/>
        <end position="827"/>
    </location>
</feature>
<dbReference type="PANTHER" id="PTHR14150:SF12">
    <property type="entry name" value="U3 SMALL NUCLEOLAR RNA-ASSOCIATED PROTEIN 14 HOMOLOG A"/>
    <property type="match status" value="1"/>
</dbReference>
<dbReference type="EMBL" id="OV696686">
    <property type="protein sequence ID" value="CAH1228072.1"/>
    <property type="molecule type" value="Genomic_DNA"/>
</dbReference>
<protein>
    <submittedName>
        <fullName evidence="6">UTP14C protein</fullName>
    </submittedName>
</protein>
<evidence type="ECO:0000313" key="7">
    <source>
        <dbReference type="Proteomes" id="UP000838412"/>
    </source>
</evidence>
<dbReference type="OrthoDB" id="277439at2759"/>
<comment type="similarity">
    <text evidence="2">Belongs to the UTP14 family.</text>
</comment>
<keyword evidence="7" id="KW-1185">Reference proteome</keyword>
<feature type="compositionally biased region" description="Polar residues" evidence="5">
    <location>
        <begin position="584"/>
        <end position="603"/>
    </location>
</feature>
<gene>
    <name evidence="6" type="primary">UTP14C</name>
    <name evidence="6" type="ORF">BLAG_LOCUS584</name>
</gene>
<accession>A0A8J9V735</accession>
<name>A0A8J9V735_BRALA</name>
<dbReference type="Pfam" id="PF04615">
    <property type="entry name" value="Utp14"/>
    <property type="match status" value="1"/>
</dbReference>
<feature type="compositionally biased region" description="Basic and acidic residues" evidence="5">
    <location>
        <begin position="529"/>
        <end position="547"/>
    </location>
</feature>
<feature type="compositionally biased region" description="Basic residues" evidence="5">
    <location>
        <begin position="519"/>
        <end position="528"/>
    </location>
</feature>
<feature type="compositionally biased region" description="Basic and acidic residues" evidence="5">
    <location>
        <begin position="498"/>
        <end position="518"/>
    </location>
</feature>
<feature type="region of interest" description="Disordered" evidence="5">
    <location>
        <begin position="790"/>
        <end position="833"/>
    </location>
</feature>
<feature type="compositionally biased region" description="Acidic residues" evidence="5">
    <location>
        <begin position="548"/>
        <end position="564"/>
    </location>
</feature>
<dbReference type="AlphaFoldDB" id="A0A8J9V735"/>
<feature type="compositionally biased region" description="Basic residues" evidence="5">
    <location>
        <begin position="486"/>
        <end position="497"/>
    </location>
</feature>
<feature type="region of interest" description="Disordered" evidence="5">
    <location>
        <begin position="383"/>
        <end position="605"/>
    </location>
</feature>
<dbReference type="Proteomes" id="UP000838412">
    <property type="component" value="Chromosome 1"/>
</dbReference>
<keyword evidence="3" id="KW-0597">Phosphoprotein</keyword>
<evidence type="ECO:0000256" key="4">
    <source>
        <dbReference type="ARBA" id="ARBA00023242"/>
    </source>
</evidence>
<feature type="compositionally biased region" description="Acidic residues" evidence="5">
    <location>
        <begin position="389"/>
        <end position="411"/>
    </location>
</feature>
<dbReference type="GO" id="GO:0032040">
    <property type="term" value="C:small-subunit processome"/>
    <property type="evidence" value="ECO:0007669"/>
    <property type="project" value="InterPro"/>
</dbReference>
<keyword evidence="4" id="KW-0539">Nucleus</keyword>
<dbReference type="PANTHER" id="PTHR14150">
    <property type="entry name" value="U3 SMALL NUCLEOLAR RNA-ASSOCIATED PROTEIN 14"/>
    <property type="match status" value="1"/>
</dbReference>
<feature type="compositionally biased region" description="Basic and acidic residues" evidence="5">
    <location>
        <begin position="433"/>
        <end position="479"/>
    </location>
</feature>
<dbReference type="InterPro" id="IPR006709">
    <property type="entry name" value="SSU_processome_Utp14"/>
</dbReference>
<reference evidence="6" key="1">
    <citation type="submission" date="2022-01" db="EMBL/GenBank/DDBJ databases">
        <authorList>
            <person name="Braso-Vives M."/>
        </authorList>
    </citation>
    <scope>NUCLEOTIDE SEQUENCE</scope>
</reference>
<comment type="subcellular location">
    <subcellularLocation>
        <location evidence="1">Nucleus</location>
        <location evidence="1">Nucleolus</location>
    </subcellularLocation>
</comment>